<keyword evidence="7" id="KW-1185">Reference proteome</keyword>
<gene>
    <name evidence="6" type="ORF">Cspa_c47490</name>
</gene>
<dbReference type="SMART" id="SM00283">
    <property type="entry name" value="MA"/>
    <property type="match status" value="1"/>
</dbReference>
<evidence type="ECO:0000256" key="4">
    <source>
        <dbReference type="SAM" id="Coils"/>
    </source>
</evidence>
<comment type="similarity">
    <text evidence="2">Belongs to the methyl-accepting chemotaxis (MCP) protein family.</text>
</comment>
<evidence type="ECO:0000313" key="6">
    <source>
        <dbReference type="EMBL" id="AGF58502.1"/>
    </source>
</evidence>
<dbReference type="PATRIC" id="fig|931276.5.peg.4786"/>
<dbReference type="InterPro" id="IPR004090">
    <property type="entry name" value="Chemotax_Me-accpt_rcpt"/>
</dbReference>
<evidence type="ECO:0000256" key="2">
    <source>
        <dbReference type="ARBA" id="ARBA00029447"/>
    </source>
</evidence>
<keyword evidence="4" id="KW-0175">Coiled coil</keyword>
<keyword evidence="1 3" id="KW-0807">Transducer</keyword>
<dbReference type="OrthoDB" id="3192at2"/>
<dbReference type="PROSITE" id="PS50111">
    <property type="entry name" value="CHEMOTAXIS_TRANSDUC_2"/>
    <property type="match status" value="1"/>
</dbReference>
<dbReference type="InterPro" id="IPR004089">
    <property type="entry name" value="MCPsignal_dom"/>
</dbReference>
<dbReference type="SUPFAM" id="SSF58104">
    <property type="entry name" value="Methyl-accepting chemotaxis protein (MCP) signaling domain"/>
    <property type="match status" value="1"/>
</dbReference>
<reference evidence="6 7" key="1">
    <citation type="submission" date="2013-02" db="EMBL/GenBank/DDBJ databases">
        <title>Genome sequence of Clostridium saccharoperbutylacetonicum N1-4(HMT).</title>
        <authorList>
            <person name="Poehlein A."/>
            <person name="Daniel R."/>
        </authorList>
    </citation>
    <scope>NUCLEOTIDE SEQUENCE [LARGE SCALE GENOMIC DNA]</scope>
    <source>
        <strain evidence="7">N1-4(HMT)</strain>
    </source>
</reference>
<dbReference type="GO" id="GO:0016020">
    <property type="term" value="C:membrane"/>
    <property type="evidence" value="ECO:0007669"/>
    <property type="project" value="InterPro"/>
</dbReference>
<dbReference type="GO" id="GO:0006935">
    <property type="term" value="P:chemotaxis"/>
    <property type="evidence" value="ECO:0007669"/>
    <property type="project" value="InterPro"/>
</dbReference>
<accession>M1N4X3</accession>
<dbReference type="PANTHER" id="PTHR32089">
    <property type="entry name" value="METHYL-ACCEPTING CHEMOTAXIS PROTEIN MCPB"/>
    <property type="match status" value="1"/>
</dbReference>
<evidence type="ECO:0000313" key="7">
    <source>
        <dbReference type="Proteomes" id="UP000011728"/>
    </source>
</evidence>
<dbReference type="KEGG" id="csr:Cspa_c47490"/>
<dbReference type="PRINTS" id="PR00260">
    <property type="entry name" value="CHEMTRNSDUCR"/>
</dbReference>
<dbReference type="AlphaFoldDB" id="M1N4X3"/>
<evidence type="ECO:0000259" key="5">
    <source>
        <dbReference type="PROSITE" id="PS50111"/>
    </source>
</evidence>
<proteinExistence type="inferred from homology"/>
<dbReference type="GO" id="GO:0004888">
    <property type="term" value="F:transmembrane signaling receptor activity"/>
    <property type="evidence" value="ECO:0007669"/>
    <property type="project" value="InterPro"/>
</dbReference>
<name>M1N4X3_9CLOT</name>
<dbReference type="PANTHER" id="PTHR32089:SF112">
    <property type="entry name" value="LYSOZYME-LIKE PROTEIN-RELATED"/>
    <property type="match status" value="1"/>
</dbReference>
<dbReference type="Gene3D" id="1.10.287.950">
    <property type="entry name" value="Methyl-accepting chemotaxis protein"/>
    <property type="match status" value="1"/>
</dbReference>
<organism evidence="6 7">
    <name type="scientific">Clostridium saccharoperbutylacetonicum N1-4(HMT)</name>
    <dbReference type="NCBI Taxonomy" id="931276"/>
    <lineage>
        <taxon>Bacteria</taxon>
        <taxon>Bacillati</taxon>
        <taxon>Bacillota</taxon>
        <taxon>Clostridia</taxon>
        <taxon>Eubacteriales</taxon>
        <taxon>Clostridiaceae</taxon>
        <taxon>Clostridium</taxon>
    </lineage>
</organism>
<dbReference type="GO" id="GO:0007165">
    <property type="term" value="P:signal transduction"/>
    <property type="evidence" value="ECO:0007669"/>
    <property type="project" value="UniProtKB-KW"/>
</dbReference>
<dbReference type="HOGENOM" id="CLU_043276_0_0_9"/>
<protein>
    <submittedName>
        <fullName evidence="6">Methyl-accepting chemotaxis protein</fullName>
    </submittedName>
</protein>
<evidence type="ECO:0000256" key="3">
    <source>
        <dbReference type="PROSITE-ProRule" id="PRU00284"/>
    </source>
</evidence>
<dbReference type="Pfam" id="PF00015">
    <property type="entry name" value="MCPsignal"/>
    <property type="match status" value="1"/>
</dbReference>
<evidence type="ECO:0000256" key="1">
    <source>
        <dbReference type="ARBA" id="ARBA00023224"/>
    </source>
</evidence>
<feature type="coiled-coil region" evidence="4">
    <location>
        <begin position="217"/>
        <end position="244"/>
    </location>
</feature>
<dbReference type="STRING" id="36745.CLSAP_45220"/>
<dbReference type="Proteomes" id="UP000011728">
    <property type="component" value="Chromosome"/>
</dbReference>
<feature type="domain" description="Methyl-accepting transducer" evidence="5">
    <location>
        <begin position="130"/>
        <end position="278"/>
    </location>
</feature>
<sequence>MKNEQINSLIELMPYINSLFNINTNIAITDLNQFISVQQGDGAMNVNCKAGDPFNTNNPFFESISKDKKTFTAFRAPDDTFKVPTCSTITPYYNADNSIAGFILVVRDLEQQTTVQNLSLNISQTFSDFNKSFDNILKEISKLSEEAHSNVQDANMLMQRIDDIDIIIKSIQNIANQSGLLALNAKIEAARAGEVGKGFGVVATEIGKLASSSKNSAEAAKNSLSAMKQAIEEINIRINSIENSTNNQVSSISDISKNVIDIHDDLSNLAETAKLIKS</sequence>
<dbReference type="eggNOG" id="COG0840">
    <property type="taxonomic scope" value="Bacteria"/>
</dbReference>
<dbReference type="EMBL" id="CP004121">
    <property type="protein sequence ID" value="AGF58502.1"/>
    <property type="molecule type" value="Genomic_DNA"/>
</dbReference>